<accession>A0A0A8YVM1</accession>
<reference evidence="1" key="1">
    <citation type="submission" date="2014-09" db="EMBL/GenBank/DDBJ databases">
        <authorList>
            <person name="Magalhaes I.L.F."/>
            <person name="Oliveira U."/>
            <person name="Santos F.R."/>
            <person name="Vidigal T.H.D.A."/>
            <person name="Brescovit A.D."/>
            <person name="Santos A.J."/>
        </authorList>
    </citation>
    <scope>NUCLEOTIDE SEQUENCE</scope>
    <source>
        <tissue evidence="1">Shoot tissue taken approximately 20 cm above the soil surface</tissue>
    </source>
</reference>
<name>A0A0A8YVM1_ARUDO</name>
<organism evidence="1">
    <name type="scientific">Arundo donax</name>
    <name type="common">Giant reed</name>
    <name type="synonym">Donax arundinaceus</name>
    <dbReference type="NCBI Taxonomy" id="35708"/>
    <lineage>
        <taxon>Eukaryota</taxon>
        <taxon>Viridiplantae</taxon>
        <taxon>Streptophyta</taxon>
        <taxon>Embryophyta</taxon>
        <taxon>Tracheophyta</taxon>
        <taxon>Spermatophyta</taxon>
        <taxon>Magnoliopsida</taxon>
        <taxon>Liliopsida</taxon>
        <taxon>Poales</taxon>
        <taxon>Poaceae</taxon>
        <taxon>PACMAD clade</taxon>
        <taxon>Arundinoideae</taxon>
        <taxon>Arundineae</taxon>
        <taxon>Arundo</taxon>
    </lineage>
</organism>
<proteinExistence type="predicted"/>
<sequence>MSLKSEYMTFVFTCRVASKLTRFAKTPPLK</sequence>
<reference evidence="1" key="2">
    <citation type="journal article" date="2015" name="Data Brief">
        <title>Shoot transcriptome of the giant reed, Arundo donax.</title>
        <authorList>
            <person name="Barrero R.A."/>
            <person name="Guerrero F.D."/>
            <person name="Moolhuijzen P."/>
            <person name="Goolsby J.A."/>
            <person name="Tidwell J."/>
            <person name="Bellgard S.E."/>
            <person name="Bellgard M.I."/>
        </authorList>
    </citation>
    <scope>NUCLEOTIDE SEQUENCE</scope>
    <source>
        <tissue evidence="1">Shoot tissue taken approximately 20 cm above the soil surface</tissue>
    </source>
</reference>
<dbReference type="AlphaFoldDB" id="A0A0A8YVM1"/>
<dbReference type="EMBL" id="GBRH01269345">
    <property type="protein sequence ID" value="JAD28550.1"/>
    <property type="molecule type" value="Transcribed_RNA"/>
</dbReference>
<evidence type="ECO:0000313" key="1">
    <source>
        <dbReference type="EMBL" id="JAD28550.1"/>
    </source>
</evidence>
<protein>
    <submittedName>
        <fullName evidence="1">Uncharacterized protein</fullName>
    </submittedName>
</protein>